<comment type="subcellular location">
    <subcellularLocation>
        <location evidence="1">Nucleus</location>
    </subcellularLocation>
</comment>
<dbReference type="GO" id="GO:0031573">
    <property type="term" value="P:mitotic intra-S DNA damage checkpoint signaling"/>
    <property type="evidence" value="ECO:0007669"/>
    <property type="project" value="TreeGrafter"/>
</dbReference>
<dbReference type="GO" id="GO:0005730">
    <property type="term" value="C:nucleolus"/>
    <property type="evidence" value="ECO:0007669"/>
    <property type="project" value="InterPro"/>
</dbReference>
<dbReference type="GO" id="GO:0044778">
    <property type="term" value="P:meiotic DNA integrity checkpoint signaling"/>
    <property type="evidence" value="ECO:0007669"/>
    <property type="project" value="TreeGrafter"/>
</dbReference>
<gene>
    <name evidence="6" type="ORF">PsYK624_016940</name>
</gene>
<keyword evidence="7" id="KW-1185">Reference proteome</keyword>
<dbReference type="PANTHER" id="PTHR12900">
    <property type="entry name" value="MITOTIC AND DNA DAMAGE CHECKPOINT PROTEIN HUS1"/>
    <property type="match status" value="1"/>
</dbReference>
<reference evidence="6 7" key="1">
    <citation type="submission" date="2021-08" db="EMBL/GenBank/DDBJ databases">
        <title>Draft Genome Sequence of Phanerochaete sordida strain YK-624.</title>
        <authorList>
            <person name="Mori T."/>
            <person name="Dohra H."/>
            <person name="Suzuki T."/>
            <person name="Kawagishi H."/>
            <person name="Hirai H."/>
        </authorList>
    </citation>
    <scope>NUCLEOTIDE SEQUENCE [LARGE SCALE GENOMIC DNA]</scope>
    <source>
        <strain evidence="6 7">YK-624</strain>
    </source>
</reference>
<dbReference type="EMBL" id="BPQB01000002">
    <property type="protein sequence ID" value="GJE85615.1"/>
    <property type="molecule type" value="Genomic_DNA"/>
</dbReference>
<dbReference type="Proteomes" id="UP000703269">
    <property type="component" value="Unassembled WGS sequence"/>
</dbReference>
<evidence type="ECO:0000256" key="4">
    <source>
        <dbReference type="PIRNR" id="PIRNR011312"/>
    </source>
</evidence>
<feature type="compositionally biased region" description="Low complexity" evidence="5">
    <location>
        <begin position="223"/>
        <end position="237"/>
    </location>
</feature>
<name>A0A9P3L823_9APHY</name>
<sequence length="316" mass="35379">MRFRTNVDNVAGFYRIVQALAQLQKKFVMKFTETAMFIVCSSDINEGGMQVWTNIKVSTLFVDYRIQSNANNEIGMTVSTEALLTTLRSACSPNSNNNSILTNTEVIMRLAKKNDRAVLSFEIIGQSRSSRDMRIVQDVRIEMMRQQELDKLREPMCPEPDIHIMLPPLTKLRTVMERLRSQSDIIRVQANKAGRLDFAVSTDSIAIEVCWTGLQAPTFGKRASQAQNQSQSESQGESQEEQEDEASQSAAKERMCGVLVNVKSIMKFLQSHVVCSSTIAGICQRHCLILYVYIGDAADAGGILTFYIPAIMDDDP</sequence>
<dbReference type="AlphaFoldDB" id="A0A9P3L823"/>
<dbReference type="GO" id="GO:0000723">
    <property type="term" value="P:telomere maintenance"/>
    <property type="evidence" value="ECO:0007669"/>
    <property type="project" value="TreeGrafter"/>
</dbReference>
<dbReference type="PANTHER" id="PTHR12900:SF0">
    <property type="entry name" value="CHECKPOINT PROTEIN"/>
    <property type="match status" value="1"/>
</dbReference>
<organism evidence="6 7">
    <name type="scientific">Phanerochaete sordida</name>
    <dbReference type="NCBI Taxonomy" id="48140"/>
    <lineage>
        <taxon>Eukaryota</taxon>
        <taxon>Fungi</taxon>
        <taxon>Dikarya</taxon>
        <taxon>Basidiomycota</taxon>
        <taxon>Agaricomycotina</taxon>
        <taxon>Agaricomycetes</taxon>
        <taxon>Polyporales</taxon>
        <taxon>Phanerochaetaceae</taxon>
        <taxon>Phanerochaete</taxon>
    </lineage>
</organism>
<dbReference type="Gene3D" id="3.70.10.10">
    <property type="match status" value="1"/>
</dbReference>
<evidence type="ECO:0000256" key="3">
    <source>
        <dbReference type="ARBA" id="ARBA00023242"/>
    </source>
</evidence>
<dbReference type="Pfam" id="PF04005">
    <property type="entry name" value="Hus1"/>
    <property type="match status" value="1"/>
</dbReference>
<dbReference type="InterPro" id="IPR007150">
    <property type="entry name" value="HUS1/Mec3"/>
</dbReference>
<comment type="similarity">
    <text evidence="2 4">Belongs to the HUS1 family.</text>
</comment>
<accession>A0A9P3L823</accession>
<evidence type="ECO:0000256" key="2">
    <source>
        <dbReference type="ARBA" id="ARBA00005563"/>
    </source>
</evidence>
<proteinExistence type="inferred from homology"/>
<keyword evidence="3" id="KW-0539">Nucleus</keyword>
<dbReference type="OrthoDB" id="337750at2759"/>
<evidence type="ECO:0000256" key="5">
    <source>
        <dbReference type="SAM" id="MobiDB-lite"/>
    </source>
</evidence>
<comment type="caution">
    <text evidence="6">The sequence shown here is derived from an EMBL/GenBank/DDBJ whole genome shotgun (WGS) entry which is preliminary data.</text>
</comment>
<feature type="region of interest" description="Disordered" evidence="5">
    <location>
        <begin position="222"/>
        <end position="248"/>
    </location>
</feature>
<protein>
    <recommendedName>
        <fullName evidence="4">Checkpoint protein</fullName>
    </recommendedName>
</protein>
<dbReference type="GO" id="GO:0030896">
    <property type="term" value="C:checkpoint clamp complex"/>
    <property type="evidence" value="ECO:0007669"/>
    <property type="project" value="InterPro"/>
</dbReference>
<dbReference type="GO" id="GO:0006289">
    <property type="term" value="P:nucleotide-excision repair"/>
    <property type="evidence" value="ECO:0007669"/>
    <property type="project" value="TreeGrafter"/>
</dbReference>
<evidence type="ECO:0000313" key="6">
    <source>
        <dbReference type="EMBL" id="GJE85615.1"/>
    </source>
</evidence>
<evidence type="ECO:0000313" key="7">
    <source>
        <dbReference type="Proteomes" id="UP000703269"/>
    </source>
</evidence>
<dbReference type="GO" id="GO:0035861">
    <property type="term" value="C:site of double-strand break"/>
    <property type="evidence" value="ECO:0007669"/>
    <property type="project" value="TreeGrafter"/>
</dbReference>
<dbReference type="GO" id="GO:0033314">
    <property type="term" value="P:mitotic DNA replication checkpoint signaling"/>
    <property type="evidence" value="ECO:0007669"/>
    <property type="project" value="TreeGrafter"/>
</dbReference>
<dbReference type="GO" id="GO:0000724">
    <property type="term" value="P:double-strand break repair via homologous recombination"/>
    <property type="evidence" value="ECO:0007669"/>
    <property type="project" value="TreeGrafter"/>
</dbReference>
<evidence type="ECO:0000256" key="1">
    <source>
        <dbReference type="ARBA" id="ARBA00004123"/>
    </source>
</evidence>
<dbReference type="PIRSF" id="PIRSF011312">
    <property type="entry name" value="Cell_cycle_HUS1"/>
    <property type="match status" value="1"/>
</dbReference>
<dbReference type="InterPro" id="IPR016580">
    <property type="entry name" value="HUS1"/>
</dbReference>